<evidence type="ECO:0000313" key="3">
    <source>
        <dbReference type="EMBL" id="KAG7285369.1"/>
    </source>
</evidence>
<keyword evidence="4" id="KW-1185">Reference proteome</keyword>
<name>A0AAD4EQE3_9PEZI</name>
<dbReference type="Pfam" id="PF00106">
    <property type="entry name" value="adh_short"/>
    <property type="match status" value="1"/>
</dbReference>
<dbReference type="AlphaFoldDB" id="A0AAD4EQE3"/>
<dbReference type="PANTHER" id="PTHR43157">
    <property type="entry name" value="PHOSPHATIDYLINOSITOL-GLYCAN BIOSYNTHESIS CLASS F PROTEIN-RELATED"/>
    <property type="match status" value="1"/>
</dbReference>
<comment type="caution">
    <text evidence="3">The sequence shown here is derived from an EMBL/GenBank/DDBJ whole genome shotgun (WGS) entry which is preliminary data.</text>
</comment>
<dbReference type="GO" id="GO:0016491">
    <property type="term" value="F:oxidoreductase activity"/>
    <property type="evidence" value="ECO:0007669"/>
    <property type="project" value="UniProtKB-KW"/>
</dbReference>
<accession>A0AAD4EQE3</accession>
<feature type="region of interest" description="Disordered" evidence="2">
    <location>
        <begin position="1"/>
        <end position="25"/>
    </location>
</feature>
<dbReference type="Proteomes" id="UP001197093">
    <property type="component" value="Unassembled WGS sequence"/>
</dbReference>
<organism evidence="3 4">
    <name type="scientific">Staphylotrichum longicolle</name>
    <dbReference type="NCBI Taxonomy" id="669026"/>
    <lineage>
        <taxon>Eukaryota</taxon>
        <taxon>Fungi</taxon>
        <taxon>Dikarya</taxon>
        <taxon>Ascomycota</taxon>
        <taxon>Pezizomycotina</taxon>
        <taxon>Sordariomycetes</taxon>
        <taxon>Sordariomycetidae</taxon>
        <taxon>Sordariales</taxon>
        <taxon>Chaetomiaceae</taxon>
        <taxon>Staphylotrichum</taxon>
    </lineage>
</organism>
<keyword evidence="1" id="KW-0560">Oxidoreductase</keyword>
<dbReference type="InterPro" id="IPR002347">
    <property type="entry name" value="SDR_fam"/>
</dbReference>
<dbReference type="PRINTS" id="PR00081">
    <property type="entry name" value="GDHRDH"/>
</dbReference>
<sequence>MAPLPSQTTPPSRPLSHSLTLRPSPSPTRIFLRSQFRTTPLRNPPVSLARRTALITGASSGLGYHAARHLLSLSLSRLILAVRSTAKGEAAAAELRAAFPAAVVEVWEVEMGDYESIVGFVRRVEGEFGNTGAEGEDGGKRRLDVVILNAGLAGSEFVRNPRTGHCEVVQVNYLGTMLLAVLLMPVLRDRTGERAGRLTIVGSGGVFQAKLPNRGARPFLKSFDDLAVQPWDALERYYSSKVLGMLFFVRLLEYLPPAEELVVNMVDPGLCKGTELHRESKGLMGAVLSAVKALTGRSLDDGAWTYVDAAVVKGKESHGCFVMDWKVYPFYYAVYEPEGPELMDTLFEETMAELEFAGVRRILQSLRK</sequence>
<protein>
    <submittedName>
        <fullName evidence="3">Uncharacterized protein</fullName>
    </submittedName>
</protein>
<dbReference type="PANTHER" id="PTHR43157:SF35">
    <property type="entry name" value="DEHYDROGENASE_REDUCTASE FAMILY PROTEIN, PUTATIVE-RELATED"/>
    <property type="match status" value="1"/>
</dbReference>
<dbReference type="EMBL" id="JAHCVI010000005">
    <property type="protein sequence ID" value="KAG7285369.1"/>
    <property type="molecule type" value="Genomic_DNA"/>
</dbReference>
<feature type="compositionally biased region" description="Polar residues" evidence="2">
    <location>
        <begin position="1"/>
        <end position="23"/>
    </location>
</feature>
<evidence type="ECO:0000256" key="2">
    <source>
        <dbReference type="SAM" id="MobiDB-lite"/>
    </source>
</evidence>
<evidence type="ECO:0000256" key="1">
    <source>
        <dbReference type="ARBA" id="ARBA00023002"/>
    </source>
</evidence>
<dbReference type="SUPFAM" id="SSF51735">
    <property type="entry name" value="NAD(P)-binding Rossmann-fold domains"/>
    <property type="match status" value="1"/>
</dbReference>
<reference evidence="3" key="1">
    <citation type="submission" date="2023-02" db="EMBL/GenBank/DDBJ databases">
        <authorList>
            <person name="Palmer J.M."/>
        </authorList>
    </citation>
    <scope>NUCLEOTIDE SEQUENCE</scope>
    <source>
        <strain evidence="3">FW57</strain>
    </source>
</reference>
<dbReference type="Gene3D" id="3.40.50.720">
    <property type="entry name" value="NAD(P)-binding Rossmann-like Domain"/>
    <property type="match status" value="1"/>
</dbReference>
<gene>
    <name evidence="3" type="ORF">NEMBOFW57_009996</name>
</gene>
<dbReference type="InterPro" id="IPR036291">
    <property type="entry name" value="NAD(P)-bd_dom_sf"/>
</dbReference>
<proteinExistence type="predicted"/>
<evidence type="ECO:0000313" key="4">
    <source>
        <dbReference type="Proteomes" id="UP001197093"/>
    </source>
</evidence>